<keyword evidence="3" id="KW-0808">Transferase</keyword>
<evidence type="ECO:0000256" key="4">
    <source>
        <dbReference type="ARBA" id="ARBA00022691"/>
    </source>
</evidence>
<evidence type="ECO:0000256" key="1">
    <source>
        <dbReference type="ARBA" id="ARBA00022555"/>
    </source>
</evidence>
<evidence type="ECO:0000313" key="9">
    <source>
        <dbReference type="Proteomes" id="UP000178930"/>
    </source>
</evidence>
<proteinExistence type="predicted"/>
<sequence length="181" mass="20493">MIKLNSKQLRKSQPLPKAMDQFSRNEIYFILDNVLDTFNIGSIFRIADAVAAREIYLCGETATPPNNKIRRASVNTWQWVAWEYKKTAVDAVKDLRKKIPKIKIIAIEQGENSIPFEKEKYSFPVALIVGHETYGVSQETLNLADSMVDLPMLGVNQSLNVMVSLGIIAYEALKKNFVDLN</sequence>
<gene>
    <name evidence="8" type="ORF">A2729_02260</name>
</gene>
<evidence type="ECO:0000256" key="6">
    <source>
        <dbReference type="ARBA" id="ARBA00022884"/>
    </source>
</evidence>
<dbReference type="InterPro" id="IPR001537">
    <property type="entry name" value="SpoU_MeTrfase"/>
</dbReference>
<dbReference type="SUPFAM" id="SSF75217">
    <property type="entry name" value="alpha/beta knot"/>
    <property type="match status" value="1"/>
</dbReference>
<comment type="caution">
    <text evidence="8">The sequence shown here is derived from an EMBL/GenBank/DDBJ whole genome shotgun (WGS) entry which is preliminary data.</text>
</comment>
<dbReference type="InterPro" id="IPR033671">
    <property type="entry name" value="TrmH"/>
</dbReference>
<evidence type="ECO:0000313" key="8">
    <source>
        <dbReference type="EMBL" id="OGY44464.1"/>
    </source>
</evidence>
<evidence type="ECO:0000256" key="2">
    <source>
        <dbReference type="ARBA" id="ARBA00022603"/>
    </source>
</evidence>
<evidence type="ECO:0000259" key="7">
    <source>
        <dbReference type="Pfam" id="PF00588"/>
    </source>
</evidence>
<reference evidence="8 9" key="1">
    <citation type="journal article" date="2016" name="Nat. Commun.">
        <title>Thousands of microbial genomes shed light on interconnected biogeochemical processes in an aquifer system.</title>
        <authorList>
            <person name="Anantharaman K."/>
            <person name="Brown C.T."/>
            <person name="Hug L.A."/>
            <person name="Sharon I."/>
            <person name="Castelle C.J."/>
            <person name="Probst A.J."/>
            <person name="Thomas B.C."/>
            <person name="Singh A."/>
            <person name="Wilkins M.J."/>
            <person name="Karaoz U."/>
            <person name="Brodie E.L."/>
            <person name="Williams K.H."/>
            <person name="Hubbard S.S."/>
            <person name="Banfield J.F."/>
        </authorList>
    </citation>
    <scope>NUCLEOTIDE SEQUENCE [LARGE SCALE GENOMIC DNA]</scope>
</reference>
<dbReference type="Gene3D" id="3.40.1280.10">
    <property type="match status" value="1"/>
</dbReference>
<keyword evidence="2" id="KW-0489">Methyltransferase</keyword>
<dbReference type="STRING" id="1797532.A2729_02260"/>
<dbReference type="AlphaFoldDB" id="A0A1G1XX02"/>
<dbReference type="GO" id="GO:0008173">
    <property type="term" value="F:RNA methyltransferase activity"/>
    <property type="evidence" value="ECO:0007669"/>
    <property type="project" value="InterPro"/>
</dbReference>
<keyword evidence="5" id="KW-0819">tRNA processing</keyword>
<organism evidence="8 9">
    <name type="scientific">Candidatus Buchananbacteria bacterium RIFCSPHIGHO2_01_FULL_39_14</name>
    <dbReference type="NCBI Taxonomy" id="1797532"/>
    <lineage>
        <taxon>Bacteria</taxon>
        <taxon>Candidatus Buchananiibacteriota</taxon>
    </lineage>
</organism>
<accession>A0A1G1XX02</accession>
<dbReference type="InterPro" id="IPR029026">
    <property type="entry name" value="tRNA_m1G_MTases_N"/>
</dbReference>
<dbReference type="Proteomes" id="UP000178930">
    <property type="component" value="Unassembled WGS sequence"/>
</dbReference>
<name>A0A1G1XX02_9BACT</name>
<protein>
    <recommendedName>
        <fullName evidence="7">tRNA/rRNA methyltransferase SpoU type domain-containing protein</fullName>
    </recommendedName>
</protein>
<keyword evidence="1" id="KW-0820">tRNA-binding</keyword>
<dbReference type="PANTHER" id="PTHR43453">
    <property type="entry name" value="RRNA METHYLASE-LIKE"/>
    <property type="match status" value="1"/>
</dbReference>
<dbReference type="Pfam" id="PF00588">
    <property type="entry name" value="SpoU_methylase"/>
    <property type="match status" value="1"/>
</dbReference>
<keyword evidence="4" id="KW-0949">S-adenosyl-L-methionine</keyword>
<keyword evidence="6" id="KW-0694">RNA-binding</keyword>
<evidence type="ECO:0000256" key="5">
    <source>
        <dbReference type="ARBA" id="ARBA00022694"/>
    </source>
</evidence>
<feature type="domain" description="tRNA/rRNA methyltransferase SpoU type" evidence="7">
    <location>
        <begin position="27"/>
        <end position="170"/>
    </location>
</feature>
<evidence type="ECO:0000256" key="3">
    <source>
        <dbReference type="ARBA" id="ARBA00022679"/>
    </source>
</evidence>
<dbReference type="GO" id="GO:0002938">
    <property type="term" value="P:tRNA guanine ribose methylation"/>
    <property type="evidence" value="ECO:0007669"/>
    <property type="project" value="TreeGrafter"/>
</dbReference>
<dbReference type="GO" id="GO:0000049">
    <property type="term" value="F:tRNA binding"/>
    <property type="evidence" value="ECO:0007669"/>
    <property type="project" value="UniProtKB-KW"/>
</dbReference>
<dbReference type="InterPro" id="IPR029028">
    <property type="entry name" value="Alpha/beta_knot_MTases"/>
</dbReference>
<dbReference type="PANTHER" id="PTHR43453:SF1">
    <property type="entry name" value="TRNA_RRNA METHYLTRANSFERASE SPOU TYPE DOMAIN-CONTAINING PROTEIN"/>
    <property type="match status" value="1"/>
</dbReference>
<dbReference type="EMBL" id="MHIB01000016">
    <property type="protein sequence ID" value="OGY44464.1"/>
    <property type="molecule type" value="Genomic_DNA"/>
</dbReference>